<keyword evidence="2" id="KW-1185">Reference proteome</keyword>
<dbReference type="AlphaFoldDB" id="A0A9E6TWG8"/>
<reference evidence="1 2" key="1">
    <citation type="journal article" date="2020" name="Microorganisms">
        <title>Reliable Identification of Environmental Pseudomonas Isolates Using the rpoD Gene.</title>
        <authorList>
            <consortium name="The Broad Institute Genome Sequencing Platform"/>
            <person name="Girard L."/>
            <person name="Lood C."/>
            <person name="Rokni-Zadeh H."/>
            <person name="van Noort V."/>
            <person name="Lavigne R."/>
            <person name="De Mot R."/>
        </authorList>
    </citation>
    <scope>NUCLEOTIDE SEQUENCE [LARGE SCALE GENOMIC DNA]</scope>
    <source>
        <strain evidence="1 2">RW9S1A</strain>
    </source>
</reference>
<evidence type="ECO:0000313" key="2">
    <source>
        <dbReference type="Proteomes" id="UP000633418"/>
    </source>
</evidence>
<dbReference type="Proteomes" id="UP000633418">
    <property type="component" value="Chromosome"/>
</dbReference>
<protein>
    <submittedName>
        <fullName evidence="1">DUF3077 domain-containing protein</fullName>
    </submittedName>
</protein>
<organism evidence="1 2">
    <name type="scientific">Pseudomonas xantholysinigenes</name>
    <dbReference type="NCBI Taxonomy" id="2745490"/>
    <lineage>
        <taxon>Bacteria</taxon>
        <taxon>Pseudomonadati</taxon>
        <taxon>Pseudomonadota</taxon>
        <taxon>Gammaproteobacteria</taxon>
        <taxon>Pseudomonadales</taxon>
        <taxon>Pseudomonadaceae</taxon>
        <taxon>Pseudomonas</taxon>
    </lineage>
</organism>
<dbReference type="KEGG" id="pxn:HU772_019530"/>
<gene>
    <name evidence="1" type="ORF">HU772_019530</name>
</gene>
<evidence type="ECO:0000313" key="1">
    <source>
        <dbReference type="EMBL" id="QXI37507.1"/>
    </source>
</evidence>
<accession>A0A9E6TWG8</accession>
<name>A0A9E6TWG8_9PSED</name>
<dbReference type="EMBL" id="CP077095">
    <property type="protein sequence ID" value="QXI37507.1"/>
    <property type="molecule type" value="Genomic_DNA"/>
</dbReference>
<reference evidence="1 2" key="2">
    <citation type="journal article" date="2021" name="Microorganisms">
        <title>The Ever-Expanding Pseudomonas Genus: Description of 43 New Species and Partition of the Pseudomonas putida Group.</title>
        <authorList>
            <person name="Girard L."/>
            <person name="Lood C."/>
            <person name="Hofte M."/>
            <person name="Vandamme P."/>
            <person name="Rokni-Zadeh H."/>
            <person name="van Noort V."/>
            <person name="Lavigne R."/>
            <person name="De Mot R."/>
        </authorList>
    </citation>
    <scope>NUCLEOTIDE SEQUENCE [LARGE SCALE GENOMIC DNA]</scope>
    <source>
        <strain evidence="1 2">RW9S1A</strain>
    </source>
</reference>
<proteinExistence type="predicted"/>
<dbReference type="RefSeq" id="WP_186658454.1">
    <property type="nucleotide sequence ID" value="NZ_CP077095.1"/>
</dbReference>
<sequence length="76" mass="8606">MKKIVPDPPFYLSVSPDISLEDARNRAAGLMDCINDVCELYYRTDEPSQRDTLLTGLFYLAHTLAPLQQHIGRLTP</sequence>